<keyword evidence="3" id="KW-0597">Phosphoprotein</keyword>
<evidence type="ECO:0000256" key="5">
    <source>
        <dbReference type="ARBA" id="ARBA00022741"/>
    </source>
</evidence>
<evidence type="ECO:0000256" key="10">
    <source>
        <dbReference type="SAM" id="Phobius"/>
    </source>
</evidence>
<keyword evidence="10" id="KW-0812">Transmembrane</keyword>
<organism evidence="12 13">
    <name type="scientific">Paenibacillus eucommiae</name>
    <dbReference type="NCBI Taxonomy" id="1355755"/>
    <lineage>
        <taxon>Bacteria</taxon>
        <taxon>Bacillati</taxon>
        <taxon>Bacillota</taxon>
        <taxon>Bacilli</taxon>
        <taxon>Bacillales</taxon>
        <taxon>Paenibacillaceae</taxon>
        <taxon>Paenibacillus</taxon>
    </lineage>
</organism>
<sequence length="758" mass="85339">MQGLKAFLSMIVSAIVSGYSKITAAALLLLFALIVCIPPVWAAGPQIQEGELHLENWDFAKEGKVSLEGEWAFYWEQLLEPSAFADASSSSPSLMNRWITLPHSWNGYEIDDRTLDGSGYATFRLVIHTARNDQQMALAMPSLFTSYKLWVNGELLASVGQVGETPQSTVPGMEPRAIHFYPQDGETELILQVANFNHKRGGVTQEIFLGLEKQIISWGDKKLAFELFVVGALIIMGIYHLTIFFNRTKDRAPLYFGIFSLIWGVRGLLVGQMIWTKMFPDFPWELQIKMEYLALYGGAFVFSMYFCHLFPGEMSPLFRRLLKFFLLFSTAPVVFTSAKVFTQLLTLNEIIIVVQMLYIFYLIIKAILHKREGAVLLCIFATFTMFTCINDFLFFAEVWIGFGNLSPFGLFVFTFGQVFVLSKRFAGAFGMAERYSEMLEAANLRLGELNESLEKKVVERNRRLYEANISLQDSYEKVKKSEDSRKQLLSYITHDLRNSVTIIVGYAEAISDNVRSDLHPAFVSHIHTHAVSIDSMIDDLSYLSQLETDQIPFHFRPVKMGGFLQAIYAKHSVVLNNQGIRFELDMMNSDTVLDSDTVYTMMDGGRMERVLDNLFGNAVKFTPTGGEISLRCRLIPRETEHEMASGDSAAAEMKAIVEAWNAAAVETEEALYSWLEHDLLIEIADTGEGIAPEDLPYIFNRNFSGTGNSQPGSGLGLAICKEIMDRHGGRIWAESSLNRGARFFIRLGAISPDPEVVL</sequence>
<keyword evidence="10" id="KW-1133">Transmembrane helix</keyword>
<keyword evidence="7" id="KW-0067">ATP-binding</keyword>
<evidence type="ECO:0000256" key="3">
    <source>
        <dbReference type="ARBA" id="ARBA00022553"/>
    </source>
</evidence>
<dbReference type="InterPro" id="IPR004358">
    <property type="entry name" value="Sig_transdc_His_kin-like_C"/>
</dbReference>
<dbReference type="InterPro" id="IPR050736">
    <property type="entry name" value="Sensor_HK_Regulatory"/>
</dbReference>
<name>A0ABS4JAV6_9BACL</name>
<evidence type="ECO:0000256" key="4">
    <source>
        <dbReference type="ARBA" id="ARBA00022679"/>
    </source>
</evidence>
<evidence type="ECO:0000256" key="1">
    <source>
        <dbReference type="ARBA" id="ARBA00000085"/>
    </source>
</evidence>
<feature type="transmembrane region" description="Helical" evidence="10">
    <location>
        <begin position="324"/>
        <end position="344"/>
    </location>
</feature>
<dbReference type="PANTHER" id="PTHR43711">
    <property type="entry name" value="TWO-COMPONENT HISTIDINE KINASE"/>
    <property type="match status" value="1"/>
</dbReference>
<dbReference type="InterPro" id="IPR003594">
    <property type="entry name" value="HATPase_dom"/>
</dbReference>
<feature type="transmembrane region" description="Helical" evidence="10">
    <location>
        <begin position="254"/>
        <end position="275"/>
    </location>
</feature>
<dbReference type="EC" id="2.7.13.3" evidence="2"/>
<evidence type="ECO:0000256" key="8">
    <source>
        <dbReference type="ARBA" id="ARBA00023012"/>
    </source>
</evidence>
<feature type="transmembrane region" description="Helical" evidence="10">
    <location>
        <begin position="375"/>
        <end position="396"/>
    </location>
</feature>
<dbReference type="InterPro" id="IPR011623">
    <property type="entry name" value="7TMR_DISM_rcpt_extracell_dom1"/>
</dbReference>
<keyword evidence="8" id="KW-0902">Two-component regulatory system</keyword>
<dbReference type="Gene3D" id="3.30.565.10">
    <property type="entry name" value="Histidine kinase-like ATPase, C-terminal domain"/>
    <property type="match status" value="1"/>
</dbReference>
<dbReference type="CDD" id="cd00075">
    <property type="entry name" value="HATPase"/>
    <property type="match status" value="1"/>
</dbReference>
<dbReference type="RefSeq" id="WP_209979902.1">
    <property type="nucleotide sequence ID" value="NZ_JAGGLB010000063.1"/>
</dbReference>
<dbReference type="SMART" id="SM00388">
    <property type="entry name" value="HisKA"/>
    <property type="match status" value="1"/>
</dbReference>
<accession>A0ABS4JAV6</accession>
<feature type="domain" description="Histidine kinase" evidence="11">
    <location>
        <begin position="491"/>
        <end position="751"/>
    </location>
</feature>
<proteinExistence type="predicted"/>
<evidence type="ECO:0000256" key="7">
    <source>
        <dbReference type="ARBA" id="ARBA00022840"/>
    </source>
</evidence>
<dbReference type="GO" id="GO:0016301">
    <property type="term" value="F:kinase activity"/>
    <property type="evidence" value="ECO:0007669"/>
    <property type="project" value="UniProtKB-KW"/>
</dbReference>
<dbReference type="Pfam" id="PF02518">
    <property type="entry name" value="HATPase_c"/>
    <property type="match status" value="1"/>
</dbReference>
<dbReference type="InterPro" id="IPR036890">
    <property type="entry name" value="HATPase_C_sf"/>
</dbReference>
<feature type="transmembrane region" description="Helical" evidence="10">
    <location>
        <begin position="350"/>
        <end position="368"/>
    </location>
</feature>
<dbReference type="SMART" id="SM00387">
    <property type="entry name" value="HATPase_c"/>
    <property type="match status" value="1"/>
</dbReference>
<evidence type="ECO:0000313" key="13">
    <source>
        <dbReference type="Proteomes" id="UP001519287"/>
    </source>
</evidence>
<dbReference type="SUPFAM" id="SSF55874">
    <property type="entry name" value="ATPase domain of HSP90 chaperone/DNA topoisomerase II/histidine kinase"/>
    <property type="match status" value="1"/>
</dbReference>
<evidence type="ECO:0000256" key="9">
    <source>
        <dbReference type="SAM" id="Coils"/>
    </source>
</evidence>
<dbReference type="Gene3D" id="1.10.287.130">
    <property type="match status" value="1"/>
</dbReference>
<dbReference type="Pfam" id="PF07695">
    <property type="entry name" value="7TMR-DISM_7TM"/>
    <property type="match status" value="1"/>
</dbReference>
<keyword evidence="9" id="KW-0175">Coiled coil</keyword>
<keyword evidence="4" id="KW-0808">Transferase</keyword>
<dbReference type="InterPro" id="IPR008979">
    <property type="entry name" value="Galactose-bd-like_sf"/>
</dbReference>
<feature type="transmembrane region" description="Helical" evidence="10">
    <location>
        <begin position="223"/>
        <end position="242"/>
    </location>
</feature>
<evidence type="ECO:0000313" key="12">
    <source>
        <dbReference type="EMBL" id="MBP1996984.1"/>
    </source>
</evidence>
<keyword evidence="10" id="KW-0472">Membrane</keyword>
<feature type="transmembrane region" description="Helical" evidence="10">
    <location>
        <begin position="295"/>
        <end position="312"/>
    </location>
</feature>
<dbReference type="Pfam" id="PF00512">
    <property type="entry name" value="HisKA"/>
    <property type="match status" value="1"/>
</dbReference>
<evidence type="ECO:0000256" key="2">
    <source>
        <dbReference type="ARBA" id="ARBA00012438"/>
    </source>
</evidence>
<dbReference type="PRINTS" id="PR00344">
    <property type="entry name" value="BCTRLSENSOR"/>
</dbReference>
<evidence type="ECO:0000259" key="11">
    <source>
        <dbReference type="PROSITE" id="PS50109"/>
    </source>
</evidence>
<keyword evidence="6 12" id="KW-0418">Kinase</keyword>
<keyword evidence="5" id="KW-0547">Nucleotide-binding</keyword>
<protein>
    <recommendedName>
        <fullName evidence="2">histidine kinase</fullName>
        <ecNumber evidence="2">2.7.13.3</ecNumber>
    </recommendedName>
</protein>
<dbReference type="Proteomes" id="UP001519287">
    <property type="component" value="Unassembled WGS sequence"/>
</dbReference>
<feature type="transmembrane region" description="Helical" evidence="10">
    <location>
        <begin position="402"/>
        <end position="421"/>
    </location>
</feature>
<keyword evidence="13" id="KW-1185">Reference proteome</keyword>
<dbReference type="PROSITE" id="PS50109">
    <property type="entry name" value="HIS_KIN"/>
    <property type="match status" value="1"/>
</dbReference>
<feature type="coiled-coil region" evidence="9">
    <location>
        <begin position="432"/>
        <end position="459"/>
    </location>
</feature>
<dbReference type="InterPro" id="IPR003661">
    <property type="entry name" value="HisK_dim/P_dom"/>
</dbReference>
<comment type="caution">
    <text evidence="12">The sequence shown here is derived from an EMBL/GenBank/DDBJ whole genome shotgun (WGS) entry which is preliminary data.</text>
</comment>
<dbReference type="CDD" id="cd00082">
    <property type="entry name" value="HisKA"/>
    <property type="match status" value="1"/>
</dbReference>
<dbReference type="Gene3D" id="2.60.120.260">
    <property type="entry name" value="Galactose-binding domain-like"/>
    <property type="match status" value="1"/>
</dbReference>
<dbReference type="InterPro" id="IPR005467">
    <property type="entry name" value="His_kinase_dom"/>
</dbReference>
<gene>
    <name evidence="12" type="ORF">J2Z66_008662</name>
</gene>
<dbReference type="InterPro" id="IPR036097">
    <property type="entry name" value="HisK_dim/P_sf"/>
</dbReference>
<dbReference type="PANTHER" id="PTHR43711:SF1">
    <property type="entry name" value="HISTIDINE KINASE 1"/>
    <property type="match status" value="1"/>
</dbReference>
<dbReference type="EMBL" id="JAGGLB010000063">
    <property type="protein sequence ID" value="MBP1996984.1"/>
    <property type="molecule type" value="Genomic_DNA"/>
</dbReference>
<reference evidence="12 13" key="1">
    <citation type="submission" date="2021-03" db="EMBL/GenBank/DDBJ databases">
        <title>Genomic Encyclopedia of Type Strains, Phase IV (KMG-IV): sequencing the most valuable type-strain genomes for metagenomic binning, comparative biology and taxonomic classification.</title>
        <authorList>
            <person name="Goeker M."/>
        </authorList>
    </citation>
    <scope>NUCLEOTIDE SEQUENCE [LARGE SCALE GENOMIC DNA]</scope>
    <source>
        <strain evidence="12 13">DSM 26048</strain>
    </source>
</reference>
<comment type="catalytic activity">
    <reaction evidence="1">
        <text>ATP + protein L-histidine = ADP + protein N-phospho-L-histidine.</text>
        <dbReference type="EC" id="2.7.13.3"/>
    </reaction>
</comment>
<evidence type="ECO:0000256" key="6">
    <source>
        <dbReference type="ARBA" id="ARBA00022777"/>
    </source>
</evidence>
<dbReference type="SUPFAM" id="SSF47384">
    <property type="entry name" value="Homodimeric domain of signal transducing histidine kinase"/>
    <property type="match status" value="1"/>
</dbReference>
<dbReference type="SUPFAM" id="SSF49785">
    <property type="entry name" value="Galactose-binding domain-like"/>
    <property type="match status" value="1"/>
</dbReference>